<reference evidence="2" key="1">
    <citation type="journal article" date="2019" name="Int. J. Syst. Evol. Microbiol.">
        <title>The Global Catalogue of Microorganisms (GCM) 10K type strain sequencing project: providing services to taxonomists for standard genome sequencing and annotation.</title>
        <authorList>
            <consortium name="The Broad Institute Genomics Platform"/>
            <consortium name="The Broad Institute Genome Sequencing Center for Infectious Disease"/>
            <person name="Wu L."/>
            <person name="Ma J."/>
        </authorList>
    </citation>
    <scope>NUCLEOTIDE SEQUENCE [LARGE SCALE GENOMIC DNA]</scope>
    <source>
        <strain evidence="2">JCM 18459</strain>
    </source>
</reference>
<dbReference type="EMBL" id="BAABKG010000006">
    <property type="protein sequence ID" value="GAA5155288.1"/>
    <property type="molecule type" value="Genomic_DNA"/>
</dbReference>
<evidence type="ECO:0000313" key="2">
    <source>
        <dbReference type="Proteomes" id="UP001500221"/>
    </source>
</evidence>
<name>A0ABP9Q3D2_9ACTN</name>
<organism evidence="1 2">
    <name type="scientific">Nocardioides marinquilinus</name>
    <dbReference type="NCBI Taxonomy" id="1210400"/>
    <lineage>
        <taxon>Bacteria</taxon>
        <taxon>Bacillati</taxon>
        <taxon>Actinomycetota</taxon>
        <taxon>Actinomycetes</taxon>
        <taxon>Propionibacteriales</taxon>
        <taxon>Nocardioidaceae</taxon>
        <taxon>Nocardioides</taxon>
    </lineage>
</organism>
<proteinExistence type="predicted"/>
<comment type="caution">
    <text evidence="1">The sequence shown here is derived from an EMBL/GenBank/DDBJ whole genome shotgun (WGS) entry which is preliminary data.</text>
</comment>
<sequence length="75" mass="8500">MARDVARLGPRFHAEGLRFTKYEALRRAYDQVLAEACDVLEVDHLLTVLPPGPDRDLERERVERLLRGTGMVAPA</sequence>
<keyword evidence="2" id="KW-1185">Reference proteome</keyword>
<dbReference type="Gene3D" id="6.10.130.30">
    <property type="match status" value="1"/>
</dbReference>
<evidence type="ECO:0000313" key="1">
    <source>
        <dbReference type="EMBL" id="GAA5155288.1"/>
    </source>
</evidence>
<accession>A0ABP9Q3D2</accession>
<dbReference type="Proteomes" id="UP001500221">
    <property type="component" value="Unassembled WGS sequence"/>
</dbReference>
<protein>
    <submittedName>
        <fullName evidence="1">Uncharacterized protein</fullName>
    </submittedName>
</protein>
<gene>
    <name evidence="1" type="ORF">GCM10023340_40180</name>
</gene>